<dbReference type="PANTHER" id="PTHR37691">
    <property type="entry name" value="BLR3518 PROTEIN"/>
    <property type="match status" value="1"/>
</dbReference>
<accession>A0A7W6S2R2</accession>
<name>A0A7W6S2R2_9PROT</name>
<evidence type="ECO:0000313" key="2">
    <source>
        <dbReference type="EMBL" id="MBB4287112.1"/>
    </source>
</evidence>
<dbReference type="PROSITE" id="PS51318">
    <property type="entry name" value="TAT"/>
    <property type="match status" value="1"/>
</dbReference>
<feature type="signal peptide" evidence="1">
    <location>
        <begin position="1"/>
        <end position="33"/>
    </location>
</feature>
<dbReference type="InterPro" id="IPR027396">
    <property type="entry name" value="DsrEFH-like"/>
</dbReference>
<evidence type="ECO:0008006" key="4">
    <source>
        <dbReference type="Google" id="ProtNLM"/>
    </source>
</evidence>
<gene>
    <name evidence="2" type="ORF">GGD88_002856</name>
</gene>
<protein>
    <recommendedName>
        <fullName evidence="4">DsrE family protein</fullName>
    </recommendedName>
</protein>
<evidence type="ECO:0000313" key="3">
    <source>
        <dbReference type="Proteomes" id="UP000555728"/>
    </source>
</evidence>
<evidence type="ECO:0000256" key="1">
    <source>
        <dbReference type="SAM" id="SignalP"/>
    </source>
</evidence>
<feature type="chain" id="PRO_5031122934" description="DsrE family protein" evidence="1">
    <location>
        <begin position="34"/>
        <end position="162"/>
    </location>
</feature>
<dbReference type="InterPro" id="IPR006311">
    <property type="entry name" value="TAT_signal"/>
</dbReference>
<dbReference type="AlphaFoldDB" id="A0A7W6S2R2"/>
<dbReference type="Gene3D" id="3.40.1260.10">
    <property type="entry name" value="DsrEFH-like"/>
    <property type="match status" value="1"/>
</dbReference>
<dbReference type="Proteomes" id="UP000555728">
    <property type="component" value="Unassembled WGS sequence"/>
</dbReference>
<dbReference type="RefSeq" id="WP_184436544.1">
    <property type="nucleotide sequence ID" value="NZ_JACIGI010000028.1"/>
</dbReference>
<keyword evidence="3" id="KW-1185">Reference proteome</keyword>
<dbReference type="EMBL" id="JACIGI010000028">
    <property type="protein sequence ID" value="MBB4287112.1"/>
    <property type="molecule type" value="Genomic_DNA"/>
</dbReference>
<comment type="caution">
    <text evidence="2">The sequence shown here is derived from an EMBL/GenBank/DDBJ whole genome shotgun (WGS) entry which is preliminary data.</text>
</comment>
<proteinExistence type="predicted"/>
<organism evidence="2 3">
    <name type="scientific">Roseospira goensis</name>
    <dbReference type="NCBI Taxonomy" id="391922"/>
    <lineage>
        <taxon>Bacteria</taxon>
        <taxon>Pseudomonadati</taxon>
        <taxon>Pseudomonadota</taxon>
        <taxon>Alphaproteobacteria</taxon>
        <taxon>Rhodospirillales</taxon>
        <taxon>Rhodospirillaceae</taxon>
        <taxon>Roseospira</taxon>
    </lineage>
</organism>
<dbReference type="SUPFAM" id="SSF75169">
    <property type="entry name" value="DsrEFH-like"/>
    <property type="match status" value="1"/>
</dbReference>
<dbReference type="PANTHER" id="PTHR37691:SF1">
    <property type="entry name" value="BLR3518 PROTEIN"/>
    <property type="match status" value="1"/>
</dbReference>
<keyword evidence="1" id="KW-0732">Signal</keyword>
<sequence length="162" mass="17387">MTVPFPARRLRRLLTLAAALILGAAAAALPARAGETTTTLSDPQPGFDTPRQIILQLTTADAGEANSILWNAINLQKFYGMDNVEIAVIAYGQGMDMLYRDSPIAARIASQLKYGIEYVACGNTMETTGHSPDDLVAGVDWVQAGIAEIVERDLRGWITVAP</sequence>
<reference evidence="2 3" key="1">
    <citation type="submission" date="2020-08" db="EMBL/GenBank/DDBJ databases">
        <title>Genome sequencing of Purple Non-Sulfur Bacteria from various extreme environments.</title>
        <authorList>
            <person name="Mayer M."/>
        </authorList>
    </citation>
    <scope>NUCLEOTIDE SEQUENCE [LARGE SCALE GENOMIC DNA]</scope>
    <source>
        <strain evidence="2 3">JA135</strain>
    </source>
</reference>